<evidence type="ECO:0000256" key="9">
    <source>
        <dbReference type="ARBA" id="ARBA00023128"/>
    </source>
</evidence>
<evidence type="ECO:0000256" key="8">
    <source>
        <dbReference type="ARBA" id="ARBA00023065"/>
    </source>
</evidence>
<feature type="transmembrane region" description="Helical" evidence="14">
    <location>
        <begin position="6"/>
        <end position="26"/>
    </location>
</feature>
<reference evidence="15" key="1">
    <citation type="journal article" date="2014" name="Mol. Phylogenet. Evol.">
        <title>Life-history evolution and mitogenomic phylogeny of caecilian amphibians.</title>
        <authorList>
            <person name="San Mauro D."/>
            <person name="Gower D.J."/>
            <person name="Muller H."/>
            <person name="Loader S.P."/>
            <person name="Zardoya R."/>
            <person name="Nussbaum R.A."/>
            <person name="Wilkinson M."/>
        </authorList>
    </citation>
    <scope>NUCLEOTIDE SEQUENCE</scope>
</reference>
<evidence type="ECO:0000256" key="5">
    <source>
        <dbReference type="ARBA" id="ARBA00022692"/>
    </source>
</evidence>
<keyword evidence="7 14" id="KW-1133">Transmembrane helix</keyword>
<evidence type="ECO:0000256" key="1">
    <source>
        <dbReference type="ARBA" id="ARBA00004304"/>
    </source>
</evidence>
<keyword evidence="3 12" id="KW-0813">Transport</keyword>
<evidence type="ECO:0000256" key="14">
    <source>
        <dbReference type="SAM" id="Phobius"/>
    </source>
</evidence>
<dbReference type="EMBL" id="KF540159">
    <property type="protein sequence ID" value="AGZ19059.1"/>
    <property type="molecule type" value="Genomic_DNA"/>
</dbReference>
<evidence type="ECO:0000256" key="7">
    <source>
        <dbReference type="ARBA" id="ARBA00022989"/>
    </source>
</evidence>
<evidence type="ECO:0000256" key="10">
    <source>
        <dbReference type="ARBA" id="ARBA00023136"/>
    </source>
</evidence>
<dbReference type="GO" id="GO:0045259">
    <property type="term" value="C:proton-transporting ATP synthase complex"/>
    <property type="evidence" value="ECO:0007669"/>
    <property type="project" value="UniProtKB-KW"/>
</dbReference>
<dbReference type="InterPro" id="IPR001421">
    <property type="entry name" value="ATP8_metazoa"/>
</dbReference>
<evidence type="ECO:0000256" key="6">
    <source>
        <dbReference type="ARBA" id="ARBA00022781"/>
    </source>
</evidence>
<gene>
    <name evidence="15" type="primary">ATP8</name>
</gene>
<feature type="region of interest" description="Disordered" evidence="13">
    <location>
        <begin position="31"/>
        <end position="53"/>
    </location>
</feature>
<dbReference type="GO" id="GO:0031966">
    <property type="term" value="C:mitochondrial membrane"/>
    <property type="evidence" value="ECO:0007669"/>
    <property type="project" value="UniProtKB-SubCell"/>
</dbReference>
<evidence type="ECO:0000256" key="2">
    <source>
        <dbReference type="ARBA" id="ARBA00008892"/>
    </source>
</evidence>
<evidence type="ECO:0000256" key="3">
    <source>
        <dbReference type="ARBA" id="ARBA00022448"/>
    </source>
</evidence>
<evidence type="ECO:0000256" key="4">
    <source>
        <dbReference type="ARBA" id="ARBA00022547"/>
    </source>
</evidence>
<keyword evidence="9 12" id="KW-0496">Mitochondrion</keyword>
<keyword evidence="8 12" id="KW-0406">Ion transport</keyword>
<keyword evidence="6 12" id="KW-0375">Hydrogen ion transport</keyword>
<proteinExistence type="inferred from homology"/>
<dbReference type="RefSeq" id="YP_009003565.1">
    <property type="nucleotide sequence ID" value="NC_023514.1"/>
</dbReference>
<dbReference type="GeneID" id="18490064"/>
<sequence>MPQLIPSPWFLIMLLTWTVILTTMLLKTSLYEPTNNTPPKPKQAQHNSWDWPW</sequence>
<keyword evidence="11" id="KW-0066">ATP synthesis</keyword>
<evidence type="ECO:0000256" key="11">
    <source>
        <dbReference type="ARBA" id="ARBA00023310"/>
    </source>
</evidence>
<dbReference type="Pfam" id="PF00895">
    <property type="entry name" value="ATP-synt_8"/>
    <property type="match status" value="1"/>
</dbReference>
<evidence type="ECO:0000256" key="12">
    <source>
        <dbReference type="RuleBase" id="RU003661"/>
    </source>
</evidence>
<dbReference type="GO" id="GO:0015986">
    <property type="term" value="P:proton motive force-driven ATP synthesis"/>
    <property type="evidence" value="ECO:0007669"/>
    <property type="project" value="InterPro"/>
</dbReference>
<dbReference type="GO" id="GO:0015078">
    <property type="term" value="F:proton transmembrane transporter activity"/>
    <property type="evidence" value="ECO:0007669"/>
    <property type="project" value="InterPro"/>
</dbReference>
<accession>W5RHL2</accession>
<dbReference type="AlphaFoldDB" id="W5RHL2"/>
<protein>
    <recommendedName>
        <fullName evidence="12">ATP synthase complex subunit 8</fullName>
    </recommendedName>
</protein>
<comment type="similarity">
    <text evidence="2 12">Belongs to the ATPase protein 8 family.</text>
</comment>
<feature type="compositionally biased region" description="Polar residues" evidence="13">
    <location>
        <begin position="44"/>
        <end position="53"/>
    </location>
</feature>
<name>W5RHL2_9AMPH</name>
<keyword evidence="10 14" id="KW-0472">Membrane</keyword>
<evidence type="ECO:0000256" key="13">
    <source>
        <dbReference type="SAM" id="MobiDB-lite"/>
    </source>
</evidence>
<evidence type="ECO:0000313" key="15">
    <source>
        <dbReference type="EMBL" id="AGZ19059.1"/>
    </source>
</evidence>
<dbReference type="CTD" id="4509"/>
<comment type="subcellular location">
    <subcellularLocation>
        <location evidence="1 12">Mitochondrion membrane</location>
        <topology evidence="1 12">Single-pass membrane protein</topology>
    </subcellularLocation>
</comment>
<keyword evidence="5 12" id="KW-0812">Transmembrane</keyword>
<keyword evidence="4 12" id="KW-0138">CF(0)</keyword>
<organism evidence="15">
    <name type="scientific">Microcaecilia dermatophaga</name>
    <name type="common">tiny white caecilian</name>
    <dbReference type="NCBI Taxonomy" id="1415579"/>
    <lineage>
        <taxon>Eukaryota</taxon>
        <taxon>Metazoa</taxon>
        <taxon>Chordata</taxon>
        <taxon>Craniata</taxon>
        <taxon>Vertebrata</taxon>
        <taxon>Euteleostomi</taxon>
        <taxon>Amphibia</taxon>
        <taxon>Gymnophiona</taxon>
        <taxon>Siphonopidae</taxon>
        <taxon>Microcaecilia</taxon>
    </lineage>
</organism>
<geneLocation type="mitochondrion" evidence="15"/>